<gene>
    <name evidence="4" type="ORF">FHS99_003109</name>
</gene>
<dbReference type="GO" id="GO:0016787">
    <property type="term" value="F:hydrolase activity"/>
    <property type="evidence" value="ECO:0007669"/>
    <property type="project" value="UniProtKB-KW"/>
</dbReference>
<dbReference type="InterPro" id="IPR036705">
    <property type="entry name" value="Ribosyl_crysJ1_sf"/>
</dbReference>
<dbReference type="Gene3D" id="1.10.4080.10">
    <property type="entry name" value="ADP-ribosylation/Crystallin J1"/>
    <property type="match status" value="1"/>
</dbReference>
<feature type="binding site" evidence="3">
    <location>
        <position position="54"/>
    </location>
    <ligand>
        <name>Mg(2+)</name>
        <dbReference type="ChEBI" id="CHEBI:18420"/>
        <label>1</label>
    </ligand>
</feature>
<dbReference type="Pfam" id="PF03747">
    <property type="entry name" value="ADP_ribosyl_GH"/>
    <property type="match status" value="1"/>
</dbReference>
<evidence type="ECO:0000256" key="3">
    <source>
        <dbReference type="PIRSR" id="PIRSR605502-1"/>
    </source>
</evidence>
<dbReference type="OrthoDB" id="9806482at2"/>
<dbReference type="EMBL" id="JACIJR010000007">
    <property type="protein sequence ID" value="MBB5730606.1"/>
    <property type="molecule type" value="Genomic_DNA"/>
</dbReference>
<keyword evidence="3" id="KW-0479">Metal-binding</keyword>
<dbReference type="InterPro" id="IPR050792">
    <property type="entry name" value="ADP-ribosylglycohydrolase"/>
</dbReference>
<dbReference type="InterPro" id="IPR005502">
    <property type="entry name" value="Ribosyl_crysJ1"/>
</dbReference>
<comment type="caution">
    <text evidence="4">The sequence shown here is derived from an EMBL/GenBank/DDBJ whole genome shotgun (WGS) entry which is preliminary data.</text>
</comment>
<comment type="similarity">
    <text evidence="1">Belongs to the ADP-ribosylglycohydrolase family.</text>
</comment>
<feature type="binding site" evidence="3">
    <location>
        <position position="235"/>
    </location>
    <ligand>
        <name>Mg(2+)</name>
        <dbReference type="ChEBI" id="CHEBI:18420"/>
        <label>1</label>
    </ligand>
</feature>
<accession>A0A7W9F2R8</accession>
<organism evidence="4 5">
    <name type="scientific">Sphingomonas prati</name>
    <dbReference type="NCBI Taxonomy" id="1843237"/>
    <lineage>
        <taxon>Bacteria</taxon>
        <taxon>Pseudomonadati</taxon>
        <taxon>Pseudomonadota</taxon>
        <taxon>Alphaproteobacteria</taxon>
        <taxon>Sphingomonadales</taxon>
        <taxon>Sphingomonadaceae</taxon>
        <taxon>Sphingomonas</taxon>
    </lineage>
</organism>
<evidence type="ECO:0000256" key="2">
    <source>
        <dbReference type="ARBA" id="ARBA00022801"/>
    </source>
</evidence>
<proteinExistence type="inferred from homology"/>
<dbReference type="GO" id="GO:0046872">
    <property type="term" value="F:metal ion binding"/>
    <property type="evidence" value="ECO:0007669"/>
    <property type="project" value="UniProtKB-KW"/>
</dbReference>
<dbReference type="RefSeq" id="WP_157176901.1">
    <property type="nucleotide sequence ID" value="NZ_BMJP01000005.1"/>
</dbReference>
<protein>
    <submittedName>
        <fullName evidence="4">ADP-ribosylglycohydrolase</fullName>
    </submittedName>
</protein>
<keyword evidence="2 4" id="KW-0378">Hydrolase</keyword>
<feature type="binding site" evidence="3">
    <location>
        <position position="55"/>
    </location>
    <ligand>
        <name>Mg(2+)</name>
        <dbReference type="ChEBI" id="CHEBI:18420"/>
        <label>1</label>
    </ligand>
</feature>
<evidence type="ECO:0000256" key="1">
    <source>
        <dbReference type="ARBA" id="ARBA00010702"/>
    </source>
</evidence>
<reference evidence="4 5" key="1">
    <citation type="submission" date="2020-08" db="EMBL/GenBank/DDBJ databases">
        <title>Genomic Encyclopedia of Type Strains, Phase IV (KMG-IV): sequencing the most valuable type-strain genomes for metagenomic binning, comparative biology and taxonomic classification.</title>
        <authorList>
            <person name="Goeker M."/>
        </authorList>
    </citation>
    <scope>NUCLEOTIDE SEQUENCE [LARGE SCALE GENOMIC DNA]</scope>
    <source>
        <strain evidence="4 5">DSM 103336</strain>
    </source>
</reference>
<feature type="binding site" evidence="3">
    <location>
        <position position="236"/>
    </location>
    <ligand>
        <name>Mg(2+)</name>
        <dbReference type="ChEBI" id="CHEBI:18420"/>
        <label>1</label>
    </ligand>
</feature>
<name>A0A7W9F2R8_9SPHN</name>
<dbReference type="SUPFAM" id="SSF101478">
    <property type="entry name" value="ADP-ribosylglycohydrolase"/>
    <property type="match status" value="1"/>
</dbReference>
<dbReference type="PANTHER" id="PTHR16222">
    <property type="entry name" value="ADP-RIBOSYLGLYCOHYDROLASE"/>
    <property type="match status" value="1"/>
</dbReference>
<keyword evidence="5" id="KW-1185">Reference proteome</keyword>
<comment type="cofactor">
    <cofactor evidence="3">
        <name>Mg(2+)</name>
        <dbReference type="ChEBI" id="CHEBI:18420"/>
    </cofactor>
    <text evidence="3">Binds 2 magnesium ions per subunit.</text>
</comment>
<evidence type="ECO:0000313" key="4">
    <source>
        <dbReference type="EMBL" id="MBB5730606.1"/>
    </source>
</evidence>
<dbReference type="AlphaFoldDB" id="A0A7W9F2R8"/>
<feature type="binding site" evidence="3">
    <location>
        <position position="233"/>
    </location>
    <ligand>
        <name>Mg(2+)</name>
        <dbReference type="ChEBI" id="CHEBI:18420"/>
        <label>1</label>
    </ligand>
</feature>
<sequence>MSDLTERAMGALMGAAVGDALGVTFEFEDAADIPRERFKMVGGGPFDFAPGAASDDTDLLHAVLRSYTGRNQFDADGAVDNMLGWLDRKPPDVGMQTRYALSCWRDGSTPPDDEDAQGNGGLMRAAAHALACDDGVLAARFAASDTRLTHPSDAAADCSAFYAASVWWAIRGLPPVDSLGRAGDGGPTFKPYEAPKRSGSGHCLHSLRLALWAFTTAETYEAGMDAVIRAGGDTDTNATIAGALLGARFGLAGIPPDWLGGLETCNRDRLGVEAARLRIDRRPNA</sequence>
<dbReference type="PANTHER" id="PTHR16222:SF24">
    <property type="entry name" value="ADP-RIBOSYLHYDROLASE ARH3"/>
    <property type="match status" value="1"/>
</dbReference>
<keyword evidence="3" id="KW-0460">Magnesium</keyword>
<dbReference type="Proteomes" id="UP000546701">
    <property type="component" value="Unassembled WGS sequence"/>
</dbReference>
<evidence type="ECO:0000313" key="5">
    <source>
        <dbReference type="Proteomes" id="UP000546701"/>
    </source>
</evidence>
<feature type="binding site" evidence="3">
    <location>
        <position position="56"/>
    </location>
    <ligand>
        <name>Mg(2+)</name>
        <dbReference type="ChEBI" id="CHEBI:18420"/>
        <label>1</label>
    </ligand>
</feature>